<dbReference type="EMBL" id="CP045904">
    <property type="protein sequence ID" value="QQP35847.1"/>
    <property type="molecule type" value="Genomic_DNA"/>
</dbReference>
<keyword evidence="1" id="KW-1133">Transmembrane helix</keyword>
<reference evidence="3" key="1">
    <citation type="submission" date="2021-01" db="EMBL/GenBank/DDBJ databases">
        <title>Caligus Genome Assembly.</title>
        <authorList>
            <person name="Gallardo-Escarate C."/>
        </authorList>
    </citation>
    <scope>NUCLEOTIDE SEQUENCE [LARGE SCALE GENOMIC DNA]</scope>
</reference>
<sequence>MVLVDTLMSFAWAAMDLVGSASTAVLTFLQMSIGFRSESGFRSRSLSATRAFLTS</sequence>
<keyword evidence="1" id="KW-0812">Transmembrane</keyword>
<proteinExistence type="predicted"/>
<name>A0A7T8JUN6_CALRO</name>
<dbReference type="Proteomes" id="UP000595437">
    <property type="component" value="Chromosome 15"/>
</dbReference>
<feature type="transmembrane region" description="Helical" evidence="1">
    <location>
        <begin position="12"/>
        <end position="35"/>
    </location>
</feature>
<organism evidence="2 3">
    <name type="scientific">Caligus rogercresseyi</name>
    <name type="common">Sea louse</name>
    <dbReference type="NCBI Taxonomy" id="217165"/>
    <lineage>
        <taxon>Eukaryota</taxon>
        <taxon>Metazoa</taxon>
        <taxon>Ecdysozoa</taxon>
        <taxon>Arthropoda</taxon>
        <taxon>Crustacea</taxon>
        <taxon>Multicrustacea</taxon>
        <taxon>Hexanauplia</taxon>
        <taxon>Copepoda</taxon>
        <taxon>Siphonostomatoida</taxon>
        <taxon>Caligidae</taxon>
        <taxon>Caligus</taxon>
    </lineage>
</organism>
<gene>
    <name evidence="2" type="ORF">FKW44_020771</name>
</gene>
<feature type="non-terminal residue" evidence="2">
    <location>
        <position position="55"/>
    </location>
</feature>
<dbReference type="AlphaFoldDB" id="A0A7T8JUN6"/>
<evidence type="ECO:0000256" key="1">
    <source>
        <dbReference type="SAM" id="Phobius"/>
    </source>
</evidence>
<keyword evidence="1" id="KW-0472">Membrane</keyword>
<protein>
    <submittedName>
        <fullName evidence="2">Uncharacterized protein</fullName>
    </submittedName>
</protein>
<accession>A0A7T8JUN6</accession>
<evidence type="ECO:0000313" key="2">
    <source>
        <dbReference type="EMBL" id="QQP35847.1"/>
    </source>
</evidence>
<evidence type="ECO:0000313" key="3">
    <source>
        <dbReference type="Proteomes" id="UP000595437"/>
    </source>
</evidence>
<keyword evidence="3" id="KW-1185">Reference proteome</keyword>